<evidence type="ECO:0000313" key="3">
    <source>
        <dbReference type="Proteomes" id="UP000288805"/>
    </source>
</evidence>
<feature type="transmembrane region" description="Helical" evidence="1">
    <location>
        <begin position="56"/>
        <end position="75"/>
    </location>
</feature>
<name>A0A438CA97_VITVI</name>
<keyword evidence="1" id="KW-1133">Transmembrane helix</keyword>
<keyword evidence="1" id="KW-0812">Transmembrane</keyword>
<organism evidence="2 3">
    <name type="scientific">Vitis vinifera</name>
    <name type="common">Grape</name>
    <dbReference type="NCBI Taxonomy" id="29760"/>
    <lineage>
        <taxon>Eukaryota</taxon>
        <taxon>Viridiplantae</taxon>
        <taxon>Streptophyta</taxon>
        <taxon>Embryophyta</taxon>
        <taxon>Tracheophyta</taxon>
        <taxon>Spermatophyta</taxon>
        <taxon>Magnoliopsida</taxon>
        <taxon>eudicotyledons</taxon>
        <taxon>Gunneridae</taxon>
        <taxon>Pentapetalae</taxon>
        <taxon>rosids</taxon>
        <taxon>Vitales</taxon>
        <taxon>Vitaceae</taxon>
        <taxon>Viteae</taxon>
        <taxon>Vitis</taxon>
    </lineage>
</organism>
<dbReference type="EMBL" id="QGNW01002389">
    <property type="protein sequence ID" value="RVW20183.1"/>
    <property type="molecule type" value="Genomic_DNA"/>
</dbReference>
<proteinExistence type="predicted"/>
<protein>
    <submittedName>
        <fullName evidence="2">Uncharacterized protein</fullName>
    </submittedName>
</protein>
<keyword evidence="1" id="KW-0472">Membrane</keyword>
<dbReference type="AlphaFoldDB" id="A0A438CA97"/>
<evidence type="ECO:0000313" key="2">
    <source>
        <dbReference type="EMBL" id="RVW20183.1"/>
    </source>
</evidence>
<dbReference type="Proteomes" id="UP000288805">
    <property type="component" value="Unassembled WGS sequence"/>
</dbReference>
<accession>A0A438CA97</accession>
<evidence type="ECO:0000256" key="1">
    <source>
        <dbReference type="SAM" id="Phobius"/>
    </source>
</evidence>
<reference evidence="2 3" key="1">
    <citation type="journal article" date="2018" name="PLoS Genet.">
        <title>Population sequencing reveals clonal diversity and ancestral inbreeding in the grapevine cultivar Chardonnay.</title>
        <authorList>
            <person name="Roach M.J."/>
            <person name="Johnson D.L."/>
            <person name="Bohlmann J."/>
            <person name="van Vuuren H.J."/>
            <person name="Jones S.J."/>
            <person name="Pretorius I.S."/>
            <person name="Schmidt S.A."/>
            <person name="Borneman A.R."/>
        </authorList>
    </citation>
    <scope>NUCLEOTIDE SEQUENCE [LARGE SCALE GENOMIC DNA]</scope>
    <source>
        <strain evidence="3">cv. Chardonnay</strain>
        <tissue evidence="2">Leaf</tissue>
    </source>
</reference>
<comment type="caution">
    <text evidence="2">The sequence shown here is derived from an EMBL/GenBank/DDBJ whole genome shotgun (WGS) entry which is preliminary data.</text>
</comment>
<sequence>MECSRCNSRGRGGGTSKWQWVNSKLVSFGRGFRIHNSDLHTILSVRLLTSRALKRYKLNLASCLISYAFLPSFLLHNGHFSSLKLMDLIDSGLVNLSGPSVTTNPLPTHSTHAVSSPSLQKIDLDVDDIDGHMAFWDIPGEDLVQSTWVHHVAAV</sequence>
<gene>
    <name evidence="2" type="ORF">CK203_114258</name>
</gene>